<dbReference type="Pfam" id="PF04359">
    <property type="entry name" value="DUF493"/>
    <property type="match status" value="1"/>
</dbReference>
<comment type="similarity">
    <text evidence="1 2">Belongs to the UPF0250 family.</text>
</comment>
<dbReference type="NCBIfam" id="NF003447">
    <property type="entry name" value="PRK04998.1"/>
    <property type="match status" value="1"/>
</dbReference>
<dbReference type="OrthoDB" id="9793424at2"/>
<evidence type="ECO:0000313" key="4">
    <source>
        <dbReference type="Proteomes" id="UP000000639"/>
    </source>
</evidence>
<dbReference type="KEGG" id="pin:Ping_3028"/>
<dbReference type="InterPro" id="IPR027471">
    <property type="entry name" value="YbeD-like_sf"/>
</dbReference>
<name>A1SZ15_PSYIN</name>
<proteinExistence type="inferred from homology"/>
<keyword evidence="4" id="KW-1185">Reference proteome</keyword>
<evidence type="ECO:0000256" key="1">
    <source>
        <dbReference type="ARBA" id="ARBA00008460"/>
    </source>
</evidence>
<dbReference type="GO" id="GO:0005829">
    <property type="term" value="C:cytosol"/>
    <property type="evidence" value="ECO:0007669"/>
    <property type="project" value="TreeGrafter"/>
</dbReference>
<gene>
    <name evidence="3" type="ordered locus">Ping_3028</name>
</gene>
<dbReference type="eggNOG" id="COG2921">
    <property type="taxonomic scope" value="Bacteria"/>
</dbReference>
<accession>A1SZ15</accession>
<dbReference type="Gene3D" id="3.30.70.260">
    <property type="match status" value="1"/>
</dbReference>
<dbReference type="PANTHER" id="PTHR38036">
    <property type="entry name" value="UPF0250 PROTEIN YBED"/>
    <property type="match status" value="1"/>
</dbReference>
<organism evidence="3 4">
    <name type="scientific">Psychromonas ingrahamii (strain DSM 17664 / CCUG 51855 / 37)</name>
    <dbReference type="NCBI Taxonomy" id="357804"/>
    <lineage>
        <taxon>Bacteria</taxon>
        <taxon>Pseudomonadati</taxon>
        <taxon>Pseudomonadota</taxon>
        <taxon>Gammaproteobacteria</taxon>
        <taxon>Alteromonadales</taxon>
        <taxon>Psychromonadaceae</taxon>
        <taxon>Psychromonas</taxon>
    </lineage>
</organism>
<dbReference type="PANTHER" id="PTHR38036:SF1">
    <property type="entry name" value="UPF0250 PROTEIN YBED"/>
    <property type="match status" value="1"/>
</dbReference>
<dbReference type="Proteomes" id="UP000000639">
    <property type="component" value="Chromosome"/>
</dbReference>
<sequence>MALNTNFDTLLEFPCLFTFKIMGLAKPEFMEKVLEVIQKHAPGDYAPTIKPSSKGNYCALSIPVTVTSKDHIETIYTKVSELELVRHIL</sequence>
<evidence type="ECO:0000256" key="2">
    <source>
        <dbReference type="HAMAP-Rule" id="MF_00659"/>
    </source>
</evidence>
<dbReference type="STRING" id="357804.Ping_3028"/>
<dbReference type="HOGENOM" id="CLU_161438_2_1_6"/>
<dbReference type="InterPro" id="IPR007454">
    <property type="entry name" value="UPF0250_YbeD-like"/>
</dbReference>
<reference evidence="3 4" key="1">
    <citation type="submission" date="2007-01" db="EMBL/GenBank/DDBJ databases">
        <title>Complete sequence of Psychromonas ingrahamii 37.</title>
        <authorList>
            <consortium name="US DOE Joint Genome Institute"/>
            <person name="Copeland A."/>
            <person name="Lucas S."/>
            <person name="Lapidus A."/>
            <person name="Barry K."/>
            <person name="Detter J.C."/>
            <person name="Glavina del Rio T."/>
            <person name="Hammon N."/>
            <person name="Israni S."/>
            <person name="Dalin E."/>
            <person name="Tice H."/>
            <person name="Pitluck S."/>
            <person name="Thompson L.S."/>
            <person name="Brettin T."/>
            <person name="Bruce D."/>
            <person name="Han C."/>
            <person name="Tapia R."/>
            <person name="Schmutz J."/>
            <person name="Larimer F."/>
            <person name="Land M."/>
            <person name="Hauser L."/>
            <person name="Kyrpides N."/>
            <person name="Ivanova N."/>
            <person name="Staley J."/>
            <person name="Richardson P."/>
        </authorList>
    </citation>
    <scope>NUCLEOTIDE SEQUENCE [LARGE SCALE GENOMIC DNA]</scope>
    <source>
        <strain evidence="3 4">37</strain>
    </source>
</reference>
<dbReference type="RefSeq" id="WP_011771284.1">
    <property type="nucleotide sequence ID" value="NC_008709.1"/>
</dbReference>
<dbReference type="SUPFAM" id="SSF117991">
    <property type="entry name" value="YbeD/HP0495-like"/>
    <property type="match status" value="1"/>
</dbReference>
<dbReference type="AlphaFoldDB" id="A1SZ15"/>
<evidence type="ECO:0000313" key="3">
    <source>
        <dbReference type="EMBL" id="ABM04730.1"/>
    </source>
</evidence>
<dbReference type="EMBL" id="CP000510">
    <property type="protein sequence ID" value="ABM04730.1"/>
    <property type="molecule type" value="Genomic_DNA"/>
</dbReference>
<protein>
    <recommendedName>
        <fullName evidence="2">UPF0250 protein Ping_3028</fullName>
    </recommendedName>
</protein>
<dbReference type="HAMAP" id="MF_00659">
    <property type="entry name" value="UPF0250"/>
    <property type="match status" value="1"/>
</dbReference>